<organism evidence="2 3">
    <name type="scientific">Brachionus plicatilis</name>
    <name type="common">Marine rotifer</name>
    <name type="synonym">Brachionus muelleri</name>
    <dbReference type="NCBI Taxonomy" id="10195"/>
    <lineage>
        <taxon>Eukaryota</taxon>
        <taxon>Metazoa</taxon>
        <taxon>Spiralia</taxon>
        <taxon>Gnathifera</taxon>
        <taxon>Rotifera</taxon>
        <taxon>Eurotatoria</taxon>
        <taxon>Monogononta</taxon>
        <taxon>Pseudotrocha</taxon>
        <taxon>Ploima</taxon>
        <taxon>Brachionidae</taxon>
        <taxon>Brachionus</taxon>
    </lineage>
</organism>
<dbReference type="EMBL" id="REGN01000774">
    <property type="protein sequence ID" value="RNA39186.1"/>
    <property type="molecule type" value="Genomic_DNA"/>
</dbReference>
<keyword evidence="1" id="KW-0812">Transmembrane</keyword>
<evidence type="ECO:0000313" key="3">
    <source>
        <dbReference type="Proteomes" id="UP000276133"/>
    </source>
</evidence>
<reference evidence="2 3" key="1">
    <citation type="journal article" date="2018" name="Sci. Rep.">
        <title>Genomic signatures of local adaptation to the degree of environmental predictability in rotifers.</title>
        <authorList>
            <person name="Franch-Gras L."/>
            <person name="Hahn C."/>
            <person name="Garcia-Roger E.M."/>
            <person name="Carmona M.J."/>
            <person name="Serra M."/>
            <person name="Gomez A."/>
        </authorList>
    </citation>
    <scope>NUCLEOTIDE SEQUENCE [LARGE SCALE GENOMIC DNA]</scope>
    <source>
        <strain evidence="2">HYR1</strain>
    </source>
</reference>
<accession>A0A3M7STX3</accession>
<proteinExistence type="predicted"/>
<dbReference type="Proteomes" id="UP000276133">
    <property type="component" value="Unassembled WGS sequence"/>
</dbReference>
<evidence type="ECO:0000313" key="2">
    <source>
        <dbReference type="EMBL" id="RNA39186.1"/>
    </source>
</evidence>
<keyword evidence="1" id="KW-0472">Membrane</keyword>
<evidence type="ECO:0000256" key="1">
    <source>
        <dbReference type="SAM" id="Phobius"/>
    </source>
</evidence>
<keyword evidence="1" id="KW-1133">Transmembrane helix</keyword>
<feature type="transmembrane region" description="Helical" evidence="1">
    <location>
        <begin position="6"/>
        <end position="27"/>
    </location>
</feature>
<name>A0A3M7STX3_BRAPC</name>
<protein>
    <submittedName>
        <fullName evidence="2">Uncharacterized protein</fullName>
    </submittedName>
</protein>
<sequence>MARIVSYMVSVQPSLLIQLNLVFLAFIKRSKITWSKVSNFLYSFEPMKQNSCMLTHDVMISKHIVNIMSDPSFFPGPNI</sequence>
<gene>
    <name evidence="2" type="ORF">BpHYR1_009504</name>
</gene>
<dbReference type="AlphaFoldDB" id="A0A3M7STX3"/>
<comment type="caution">
    <text evidence="2">The sequence shown here is derived from an EMBL/GenBank/DDBJ whole genome shotgun (WGS) entry which is preliminary data.</text>
</comment>
<keyword evidence="3" id="KW-1185">Reference proteome</keyword>